<evidence type="ECO:0000259" key="8">
    <source>
        <dbReference type="PROSITE" id="PS50206"/>
    </source>
</evidence>
<dbReference type="GO" id="GO:0005975">
    <property type="term" value="P:carbohydrate metabolic process"/>
    <property type="evidence" value="ECO:0007669"/>
    <property type="project" value="InterPro"/>
</dbReference>
<dbReference type="Pfam" id="PF00408">
    <property type="entry name" value="PGM_PMM_IV"/>
    <property type="match status" value="1"/>
</dbReference>
<dbReference type="InterPro" id="IPR016055">
    <property type="entry name" value="A-D-PHexomutase_a/b/a-I/II/III"/>
</dbReference>
<accession>A0A1D9MMX5</accession>
<dbReference type="InterPro" id="IPR036900">
    <property type="entry name" value="A-D-PHexomutase_C_sf"/>
</dbReference>
<comment type="cofactor">
    <cofactor evidence="1">
        <name>Mg(2+)</name>
        <dbReference type="ChEBI" id="CHEBI:18420"/>
    </cofactor>
</comment>
<dbReference type="InterPro" id="IPR005843">
    <property type="entry name" value="A-D-PHexomutase_C"/>
</dbReference>
<dbReference type="PANTHER" id="PTHR45745:SF1">
    <property type="entry name" value="PHOSPHOGLUCOMUTASE 2B-RELATED"/>
    <property type="match status" value="1"/>
</dbReference>
<dbReference type="PRINTS" id="PR00509">
    <property type="entry name" value="PGMPMM"/>
</dbReference>
<dbReference type="Pfam" id="PF02880">
    <property type="entry name" value="PGM_PMM_III"/>
    <property type="match status" value="1"/>
</dbReference>
<keyword evidence="4 7" id="KW-0479">Metal-binding</keyword>
<dbReference type="InterPro" id="IPR005845">
    <property type="entry name" value="A-D-PHexomutase_a/b/a-II"/>
</dbReference>
<name>A0A1D9MMX5_9ACTO</name>
<dbReference type="PROSITE" id="PS00710">
    <property type="entry name" value="PGM_PMM"/>
    <property type="match status" value="1"/>
</dbReference>
<gene>
    <name evidence="9" type="ORF">BK816_06545</name>
</gene>
<dbReference type="InterPro" id="IPR005841">
    <property type="entry name" value="Alpha-D-phosphohexomutase_SF"/>
</dbReference>
<evidence type="ECO:0000256" key="6">
    <source>
        <dbReference type="ARBA" id="ARBA00023235"/>
    </source>
</evidence>
<evidence type="ECO:0000313" key="9">
    <source>
        <dbReference type="EMBL" id="AOZ73513.1"/>
    </source>
</evidence>
<dbReference type="PROSITE" id="PS50206">
    <property type="entry name" value="RHODANESE_3"/>
    <property type="match status" value="1"/>
</dbReference>
<dbReference type="Gene3D" id="3.40.120.10">
    <property type="entry name" value="Alpha-D-Glucose-1,6-Bisphosphate, subunit A, domain 3"/>
    <property type="match status" value="3"/>
</dbReference>
<dbReference type="GO" id="GO:0008973">
    <property type="term" value="F:phosphopentomutase activity"/>
    <property type="evidence" value="ECO:0007669"/>
    <property type="project" value="TreeGrafter"/>
</dbReference>
<proteinExistence type="inferred from homology"/>
<dbReference type="GO" id="GO:0000287">
    <property type="term" value="F:magnesium ion binding"/>
    <property type="evidence" value="ECO:0007669"/>
    <property type="project" value="InterPro"/>
</dbReference>
<evidence type="ECO:0000313" key="10">
    <source>
        <dbReference type="Proteomes" id="UP000176288"/>
    </source>
</evidence>
<dbReference type="CDD" id="cd05799">
    <property type="entry name" value="PGM2"/>
    <property type="match status" value="1"/>
</dbReference>
<evidence type="ECO:0000256" key="5">
    <source>
        <dbReference type="ARBA" id="ARBA00022842"/>
    </source>
</evidence>
<dbReference type="SUPFAM" id="SSF53738">
    <property type="entry name" value="Phosphoglucomutase, first 3 domains"/>
    <property type="match status" value="3"/>
</dbReference>
<dbReference type="Pfam" id="PF02878">
    <property type="entry name" value="PGM_PMM_I"/>
    <property type="match status" value="1"/>
</dbReference>
<dbReference type="AlphaFoldDB" id="A0A1D9MMX5"/>
<evidence type="ECO:0000256" key="3">
    <source>
        <dbReference type="ARBA" id="ARBA00022553"/>
    </source>
</evidence>
<keyword evidence="6" id="KW-0413">Isomerase</keyword>
<dbReference type="STRING" id="1912795.BK816_06545"/>
<dbReference type="EMBL" id="CP017812">
    <property type="protein sequence ID" value="AOZ73513.1"/>
    <property type="molecule type" value="Genomic_DNA"/>
</dbReference>
<evidence type="ECO:0000256" key="7">
    <source>
        <dbReference type="RuleBase" id="RU004326"/>
    </source>
</evidence>
<keyword evidence="10" id="KW-1185">Reference proteome</keyword>
<dbReference type="KEGG" id="avu:BK816_06545"/>
<dbReference type="SUPFAM" id="SSF55957">
    <property type="entry name" value="Phosphoglucomutase, C-terminal domain"/>
    <property type="match status" value="1"/>
</dbReference>
<dbReference type="InterPro" id="IPR016066">
    <property type="entry name" value="A-D-PHexomutase_CS"/>
</dbReference>
<dbReference type="Pfam" id="PF02879">
    <property type="entry name" value="PGM_PMM_II"/>
    <property type="match status" value="1"/>
</dbReference>
<organism evidence="9 10">
    <name type="scientific">Boudabousia tangfeifanii</name>
    <dbReference type="NCBI Taxonomy" id="1912795"/>
    <lineage>
        <taxon>Bacteria</taxon>
        <taxon>Bacillati</taxon>
        <taxon>Actinomycetota</taxon>
        <taxon>Actinomycetes</taxon>
        <taxon>Actinomycetales</taxon>
        <taxon>Actinomycetaceae</taxon>
        <taxon>Boudabousia</taxon>
    </lineage>
</organism>
<evidence type="ECO:0000256" key="2">
    <source>
        <dbReference type="ARBA" id="ARBA00010231"/>
    </source>
</evidence>
<reference evidence="9 10" key="1">
    <citation type="submission" date="2016-10" db="EMBL/GenBank/DDBJ databases">
        <title>Actinomyces aegypiusis sp. nov., isolated from the Aegypius monachus in Qinghai Tibet Plateau China.</title>
        <authorList>
            <person name="Wang Y."/>
        </authorList>
    </citation>
    <scope>NUCLEOTIDE SEQUENCE [LARGE SCALE GENOMIC DNA]</scope>
    <source>
        <strain evidence="9 10">VUL4_3</strain>
    </source>
</reference>
<comment type="similarity">
    <text evidence="2 7">Belongs to the phosphohexose mutase family.</text>
</comment>
<dbReference type="Gene3D" id="3.30.310.50">
    <property type="entry name" value="Alpha-D-phosphohexomutase, C-terminal domain"/>
    <property type="match status" value="1"/>
</dbReference>
<feature type="domain" description="Rhodanese" evidence="8">
    <location>
        <begin position="193"/>
        <end position="272"/>
    </location>
</feature>
<dbReference type="InterPro" id="IPR005844">
    <property type="entry name" value="A-D-PHexomutase_a/b/a-I"/>
</dbReference>
<dbReference type="InterPro" id="IPR005846">
    <property type="entry name" value="A-D-PHexomutase_a/b/a-III"/>
</dbReference>
<keyword evidence="3" id="KW-0597">Phosphoprotein</keyword>
<sequence length="575" mass="60977">MDEKAIETWIAGEVDADDRQTLTDMLAAAKSGDEAAATELADAFSGELTFGTAGLRGRLGAGPNRMNRSVVVRAAAGLCAYLAETVGPDFEIVVGYDARYGSAQFAKDTCAVATAMGGRALLLPRALPTPVTAYALKYMGSDAAVMVTASHNPPKDNGYKVYLGGRAVSGSGQGAQIVPPADKEIYAKIQAAPAANQIPLAEDGWRVLGEDIVESYIAQAVSLAAPGPKDLKIVLTSMHGVGGEPAMAALHQAGFTQVEVVPEQHEPDPDFPTVSFPNPEEPGALDLALALAAKTDADLVLANDPDADRCSAAIKDVDNPGQWRQLTGDEIGSLLGWQAAEFYAENAAQAKEDDLHPFAPAAVGTLACSIVSSRLLSQIAKSHDMNFAATLTGFKWISRAENLVFGYEEAIGFCVDPSHVRDKDGISACLRLASLAQVLKREGRTLQDLLDDLAREHGLYATAPLSIRVEDLSLIAKGMKNLRENGPKTLAGSKVVEYFDLVNGYQGLPGTDGLLFRTEDNDRVIARPSGTEPKLKCYLEVVMPVKADDDLSQVRKAGAARLDQIKQDMRSALGI</sequence>
<keyword evidence="5 7" id="KW-0460">Magnesium</keyword>
<evidence type="ECO:0000256" key="4">
    <source>
        <dbReference type="ARBA" id="ARBA00022723"/>
    </source>
</evidence>
<dbReference type="GO" id="GO:0006166">
    <property type="term" value="P:purine ribonucleoside salvage"/>
    <property type="evidence" value="ECO:0007669"/>
    <property type="project" value="TreeGrafter"/>
</dbReference>
<dbReference type="Proteomes" id="UP000176288">
    <property type="component" value="Chromosome"/>
</dbReference>
<dbReference type="PANTHER" id="PTHR45745">
    <property type="entry name" value="PHOSPHOMANNOMUTASE 45A"/>
    <property type="match status" value="1"/>
</dbReference>
<protein>
    <submittedName>
        <fullName evidence="9">Phosphomannomutase</fullName>
    </submittedName>
</protein>
<evidence type="ECO:0000256" key="1">
    <source>
        <dbReference type="ARBA" id="ARBA00001946"/>
    </source>
</evidence>
<dbReference type="InterPro" id="IPR001763">
    <property type="entry name" value="Rhodanese-like_dom"/>
</dbReference>